<dbReference type="Proteomes" id="UP000262832">
    <property type="component" value="Chromosome II"/>
</dbReference>
<reference evidence="1 2" key="1">
    <citation type="submission" date="2018-08" db="EMBL/GenBank/DDBJ databases">
        <title>Genomic taxonomy of the Vibrionaceae family.</title>
        <authorList>
            <person name="Gomez-Gil B."/>
            <person name="Tanaka M."/>
            <person name="Sawabe T."/>
            <person name="Enciso-Ibarra K."/>
        </authorList>
    </citation>
    <scope>NUCLEOTIDE SEQUENCE [LARGE SCALE GENOMIC DNA]</scope>
    <source>
        <strain evidence="1 2">CAIM 1831</strain>
    </source>
</reference>
<evidence type="ECO:0000313" key="2">
    <source>
        <dbReference type="Proteomes" id="UP000262832"/>
    </source>
</evidence>
<name>A0ABN5PJE4_9VIBR</name>
<proteinExistence type="predicted"/>
<dbReference type="Gene3D" id="2.60.220.10">
    <property type="entry name" value="Polysaccharide lyase family 8-like, C-terminal"/>
    <property type="match status" value="1"/>
</dbReference>
<dbReference type="PANTHER" id="PTHR37322">
    <property type="match status" value="1"/>
</dbReference>
<keyword evidence="2" id="KW-1185">Reference proteome</keyword>
<dbReference type="SUPFAM" id="SSF49863">
    <property type="entry name" value="Hyaluronate lyase-like, C-terminal domain"/>
    <property type="match status" value="1"/>
</dbReference>
<dbReference type="InterPro" id="IPR011071">
    <property type="entry name" value="Lyase_8-like_C"/>
</dbReference>
<evidence type="ECO:0000313" key="1">
    <source>
        <dbReference type="EMBL" id="AXY02482.1"/>
    </source>
</evidence>
<protein>
    <submittedName>
        <fullName evidence="1">Uncharacterized protein</fullName>
    </submittedName>
</protein>
<organism evidence="1 2">
    <name type="scientific">Vibrio alfacsensis</name>
    <dbReference type="NCBI Taxonomy" id="1074311"/>
    <lineage>
        <taxon>Bacteria</taxon>
        <taxon>Pseudomonadati</taxon>
        <taxon>Pseudomonadota</taxon>
        <taxon>Gammaproteobacteria</taxon>
        <taxon>Vibrionales</taxon>
        <taxon>Vibrionaceae</taxon>
        <taxon>Vibrio</taxon>
    </lineage>
</organism>
<sequence length="161" mass="17983">MTFASSLGAKKGSPYTVIQKDDNAHIVYDRASKTTGYAVFEPDTNIENSVIVKVEEPAMILAESKKDRLHLSLVNPDLNLYQGKDESMYKDGIQQEVSIYSRSWKSNEFQPVKNKLVLNGVYKNATKKLPKGVELKVNGLMTEVQFTTVGADPIQLKLKKS</sequence>
<dbReference type="InterPro" id="IPR039174">
    <property type="entry name" value="Chondroitin_ABC_lyase"/>
</dbReference>
<dbReference type="EMBL" id="CP032094">
    <property type="protein sequence ID" value="AXY02482.1"/>
    <property type="molecule type" value="Genomic_DNA"/>
</dbReference>
<accession>A0ABN5PJE4</accession>
<dbReference type="RefSeq" id="WP_128812396.1">
    <property type="nucleotide sequence ID" value="NZ_CP032094.1"/>
</dbReference>
<dbReference type="PANTHER" id="PTHR37322:SF3">
    <property type="entry name" value="CHONDROITIN SULFATE ABC EXOLYASE"/>
    <property type="match status" value="1"/>
</dbReference>
<gene>
    <name evidence="1" type="ORF">D1115_15570</name>
</gene>